<gene>
    <name evidence="2" type="ORF">LAZ67_4003763</name>
</gene>
<feature type="domain" description="HTH psq-type" evidence="1">
    <location>
        <begin position="4"/>
        <end position="48"/>
    </location>
</feature>
<dbReference type="Gene3D" id="1.10.10.60">
    <property type="entry name" value="Homeodomain-like"/>
    <property type="match status" value="1"/>
</dbReference>
<dbReference type="EMBL" id="CP092866">
    <property type="protein sequence ID" value="UYV67051.1"/>
    <property type="molecule type" value="Genomic_DNA"/>
</dbReference>
<keyword evidence="3" id="KW-1185">Reference proteome</keyword>
<proteinExistence type="predicted"/>
<evidence type="ECO:0000313" key="2">
    <source>
        <dbReference type="EMBL" id="UYV67051.1"/>
    </source>
</evidence>
<evidence type="ECO:0000259" key="1">
    <source>
        <dbReference type="Pfam" id="PF04218"/>
    </source>
</evidence>
<reference evidence="2 3" key="1">
    <citation type="submission" date="2022-01" db="EMBL/GenBank/DDBJ databases">
        <title>A chromosomal length assembly of Cordylochernes scorpioides.</title>
        <authorList>
            <person name="Zeh D."/>
            <person name="Zeh J."/>
        </authorList>
    </citation>
    <scope>NUCLEOTIDE SEQUENCE [LARGE SCALE GENOMIC DNA]</scope>
    <source>
        <strain evidence="2">IN4F17</strain>
        <tissue evidence="2">Whole Body</tissue>
    </source>
</reference>
<dbReference type="Proteomes" id="UP001235939">
    <property type="component" value="Chromosome 04"/>
</dbReference>
<dbReference type="InterPro" id="IPR007889">
    <property type="entry name" value="HTH_Psq"/>
</dbReference>
<dbReference type="Pfam" id="PF04218">
    <property type="entry name" value="CENP-B_N"/>
    <property type="match status" value="1"/>
</dbReference>
<protein>
    <recommendedName>
        <fullName evidence="1">HTH psq-type domain-containing protein</fullName>
    </recommendedName>
</protein>
<sequence>MSSKLVVLSFTDKIVDQLKNRASGSSLARKYGVGNATISDIKKNSDAITNYASALDNEDGTKAWATLKDITLAKSWNKLLPSEESITASEELPNSQFVSELAEIITKSSVFEECDQKNIQDWLECDVDDPGYQLLMDDGIIESVVSTIKVLATTRKNFGMTTR</sequence>
<name>A0ABY6KFS1_9ARAC</name>
<organism evidence="2 3">
    <name type="scientific">Cordylochernes scorpioides</name>
    <dbReference type="NCBI Taxonomy" id="51811"/>
    <lineage>
        <taxon>Eukaryota</taxon>
        <taxon>Metazoa</taxon>
        <taxon>Ecdysozoa</taxon>
        <taxon>Arthropoda</taxon>
        <taxon>Chelicerata</taxon>
        <taxon>Arachnida</taxon>
        <taxon>Pseudoscorpiones</taxon>
        <taxon>Cheliferoidea</taxon>
        <taxon>Chernetidae</taxon>
        <taxon>Cordylochernes</taxon>
    </lineage>
</organism>
<evidence type="ECO:0000313" key="3">
    <source>
        <dbReference type="Proteomes" id="UP001235939"/>
    </source>
</evidence>
<accession>A0ABY6KFS1</accession>